<feature type="transmembrane region" description="Helical" evidence="1">
    <location>
        <begin position="265"/>
        <end position="282"/>
    </location>
</feature>
<keyword evidence="1" id="KW-1133">Transmembrane helix</keyword>
<name>A0ABQ6H4F7_9GAMM</name>
<accession>A0ABQ6H4F7</accession>
<evidence type="ECO:0000256" key="1">
    <source>
        <dbReference type="SAM" id="Phobius"/>
    </source>
</evidence>
<keyword evidence="1" id="KW-0812">Transmembrane</keyword>
<dbReference type="PANTHER" id="PTHR38684:SF1">
    <property type="entry name" value="PROTEIN AMPE"/>
    <property type="match status" value="1"/>
</dbReference>
<dbReference type="Proteomes" id="UP001157133">
    <property type="component" value="Unassembled WGS sequence"/>
</dbReference>
<gene>
    <name evidence="2" type="primary">ampE</name>
    <name evidence="2" type="ORF">theurythT_10770</name>
</gene>
<dbReference type="EMBL" id="BSSU01000005">
    <property type="protein sequence ID" value="GLX81625.1"/>
    <property type="molecule type" value="Genomic_DNA"/>
</dbReference>
<keyword evidence="3" id="KW-1185">Reference proteome</keyword>
<feature type="transmembrane region" description="Helical" evidence="1">
    <location>
        <begin position="141"/>
        <end position="163"/>
    </location>
</feature>
<protein>
    <submittedName>
        <fullName evidence="2">Beta-lactamase regulator AmpE</fullName>
    </submittedName>
</protein>
<evidence type="ECO:0000313" key="2">
    <source>
        <dbReference type="EMBL" id="GLX81625.1"/>
    </source>
</evidence>
<feature type="transmembrane region" description="Helical" evidence="1">
    <location>
        <begin position="50"/>
        <end position="67"/>
    </location>
</feature>
<keyword evidence="1" id="KW-0472">Membrane</keyword>
<organism evidence="2 3">
    <name type="scientific">Thalassotalea eurytherma</name>
    <dbReference type="NCBI Taxonomy" id="1144278"/>
    <lineage>
        <taxon>Bacteria</taxon>
        <taxon>Pseudomonadati</taxon>
        <taxon>Pseudomonadota</taxon>
        <taxon>Gammaproteobacteria</taxon>
        <taxon>Alteromonadales</taxon>
        <taxon>Colwelliaceae</taxon>
        <taxon>Thalassotalea</taxon>
    </lineage>
</organism>
<dbReference type="InterPro" id="IPR031347">
    <property type="entry name" value="AmpE"/>
</dbReference>
<comment type="caution">
    <text evidence="2">The sequence shown here is derived from an EMBL/GenBank/DDBJ whole genome shotgun (WGS) entry which is preliminary data.</text>
</comment>
<dbReference type="Pfam" id="PF17113">
    <property type="entry name" value="AmpE"/>
    <property type="match status" value="1"/>
</dbReference>
<dbReference type="PANTHER" id="PTHR38684">
    <property type="entry name" value="PROTEIN AMPE"/>
    <property type="match status" value="1"/>
</dbReference>
<dbReference type="InterPro" id="IPR052966">
    <property type="entry name" value="Beta-lactamase_Reg"/>
</dbReference>
<feature type="transmembrane region" description="Helical" evidence="1">
    <location>
        <begin position="74"/>
        <end position="91"/>
    </location>
</feature>
<proteinExistence type="predicted"/>
<evidence type="ECO:0000313" key="3">
    <source>
        <dbReference type="Proteomes" id="UP001157133"/>
    </source>
</evidence>
<dbReference type="RefSeq" id="WP_284206966.1">
    <property type="nucleotide sequence ID" value="NZ_BSSU01000005.1"/>
</dbReference>
<sequence length="283" mass="32259">MNLISLLIALSAQKSLSAKVWQFSYYFEQLLGGFKKFGIISHESKQLSNLQVGLLILLPVIACYLLLRIIDDTILYLVASTLILIVAFGCVKTREAYKCFLRAANRDEPTTCQLTLMQLQQDKNLPNMPFGETMVWLNYRYYIAPMLIFVIFGPVAALLYRLLITFLEMSDKDEENYTTSSEVQSLLRHCFAIIDWPLVRVVSFAYMLAGHFSKAMPSYLESFFDFDVPAHRMLTRIAQQSEDFMVDEDDCVSEPCLLVKLAKRTLLLMLSVVAILTITGVIN</sequence>
<reference evidence="2 3" key="1">
    <citation type="submission" date="2023-03" db="EMBL/GenBank/DDBJ databases">
        <title>Draft genome sequence of Thalassotalea eurytherma JCM 18482T.</title>
        <authorList>
            <person name="Sawabe T."/>
        </authorList>
    </citation>
    <scope>NUCLEOTIDE SEQUENCE [LARGE SCALE GENOMIC DNA]</scope>
    <source>
        <strain evidence="2 3">JCM 18482</strain>
    </source>
</reference>